<dbReference type="EMBL" id="JAUIZM010000007">
    <property type="protein sequence ID" value="KAK1374533.1"/>
    <property type="molecule type" value="Genomic_DNA"/>
</dbReference>
<proteinExistence type="predicted"/>
<evidence type="ECO:0000313" key="3">
    <source>
        <dbReference type="Proteomes" id="UP001237642"/>
    </source>
</evidence>
<keyword evidence="3" id="KW-1185">Reference proteome</keyword>
<dbReference type="Pfam" id="PF23622">
    <property type="entry name" value="LRR_At1g61320_AtMIF1"/>
    <property type="match status" value="1"/>
</dbReference>
<protein>
    <submittedName>
        <fullName evidence="2">F-box domain-containing protein</fullName>
    </submittedName>
</protein>
<comment type="caution">
    <text evidence="2">The sequence shown here is derived from an EMBL/GenBank/DDBJ whole genome shotgun (WGS) entry which is preliminary data.</text>
</comment>
<dbReference type="Proteomes" id="UP001237642">
    <property type="component" value="Unassembled WGS sequence"/>
</dbReference>
<dbReference type="Gene3D" id="1.20.1280.50">
    <property type="match status" value="1"/>
</dbReference>
<feature type="domain" description="F-box" evidence="1">
    <location>
        <begin position="16"/>
        <end position="52"/>
    </location>
</feature>
<sequence>MASDAKTGGFDCGTGIDRISNLPGNLIDYILTYLSLRDAARTSMLSKTWRDIWVMRPHLLFDDEFLIQLLLKRIKKDKETQISEISRIISGILLAHSGPILEFHLCIHQNLPLHKYPDSILWIRNISKNGVRKLNLHNKGISAYEIPSYFFSCSELTHLTLNNCILNPPLKFGGFRNLISVKLVHVTITSAMSFGTQLDELDLERCTGIEHLGCHFKYNNNLTVLSIMECGEVELQWFECTEKVKIFSLMLNEVAKKIMYLDKLFQKMSRIHTLHLDGFFLKATVKRPITMENLKYLYLYDVEFRDLLQIQYVLCFIRISPNLQYLHLDLDS</sequence>
<dbReference type="PANTHER" id="PTHR31639">
    <property type="entry name" value="F-BOX PROTEIN-LIKE"/>
    <property type="match status" value="1"/>
</dbReference>
<accession>A0AAD8HY44</accession>
<reference evidence="2" key="2">
    <citation type="submission" date="2023-05" db="EMBL/GenBank/DDBJ databases">
        <authorList>
            <person name="Schelkunov M.I."/>
        </authorList>
    </citation>
    <scope>NUCLEOTIDE SEQUENCE</scope>
    <source>
        <strain evidence="2">Hsosn_3</strain>
        <tissue evidence="2">Leaf</tissue>
    </source>
</reference>
<dbReference type="InterPro" id="IPR032675">
    <property type="entry name" value="LRR_dom_sf"/>
</dbReference>
<gene>
    <name evidence="2" type="ORF">POM88_030726</name>
</gene>
<dbReference type="Pfam" id="PF00646">
    <property type="entry name" value="F-box"/>
    <property type="match status" value="1"/>
</dbReference>
<dbReference type="AlphaFoldDB" id="A0AAD8HY44"/>
<evidence type="ECO:0000313" key="2">
    <source>
        <dbReference type="EMBL" id="KAK1374533.1"/>
    </source>
</evidence>
<dbReference type="SUPFAM" id="SSF81383">
    <property type="entry name" value="F-box domain"/>
    <property type="match status" value="1"/>
</dbReference>
<dbReference type="InterPro" id="IPR036047">
    <property type="entry name" value="F-box-like_dom_sf"/>
</dbReference>
<organism evidence="2 3">
    <name type="scientific">Heracleum sosnowskyi</name>
    <dbReference type="NCBI Taxonomy" id="360622"/>
    <lineage>
        <taxon>Eukaryota</taxon>
        <taxon>Viridiplantae</taxon>
        <taxon>Streptophyta</taxon>
        <taxon>Embryophyta</taxon>
        <taxon>Tracheophyta</taxon>
        <taxon>Spermatophyta</taxon>
        <taxon>Magnoliopsida</taxon>
        <taxon>eudicotyledons</taxon>
        <taxon>Gunneridae</taxon>
        <taxon>Pentapetalae</taxon>
        <taxon>asterids</taxon>
        <taxon>campanulids</taxon>
        <taxon>Apiales</taxon>
        <taxon>Apiaceae</taxon>
        <taxon>Apioideae</taxon>
        <taxon>apioid superclade</taxon>
        <taxon>Tordylieae</taxon>
        <taxon>Tordyliinae</taxon>
        <taxon>Heracleum</taxon>
    </lineage>
</organism>
<dbReference type="PANTHER" id="PTHR31639:SF312">
    <property type="entry name" value="CYCLIN-LIKE F-BOX"/>
    <property type="match status" value="1"/>
</dbReference>
<reference evidence="2" key="1">
    <citation type="submission" date="2023-02" db="EMBL/GenBank/DDBJ databases">
        <title>Genome of toxic invasive species Heracleum sosnowskyi carries increased number of genes despite the absence of recent whole-genome duplications.</title>
        <authorList>
            <person name="Schelkunov M."/>
            <person name="Shtratnikova V."/>
            <person name="Makarenko M."/>
            <person name="Klepikova A."/>
            <person name="Omelchenko D."/>
            <person name="Novikova G."/>
            <person name="Obukhova E."/>
            <person name="Bogdanov V."/>
            <person name="Penin A."/>
            <person name="Logacheva M."/>
        </authorList>
    </citation>
    <scope>NUCLEOTIDE SEQUENCE</scope>
    <source>
        <strain evidence="2">Hsosn_3</strain>
        <tissue evidence="2">Leaf</tissue>
    </source>
</reference>
<dbReference type="InterPro" id="IPR001810">
    <property type="entry name" value="F-box_dom"/>
</dbReference>
<evidence type="ECO:0000259" key="1">
    <source>
        <dbReference type="PROSITE" id="PS50181"/>
    </source>
</evidence>
<dbReference type="PROSITE" id="PS50181">
    <property type="entry name" value="FBOX"/>
    <property type="match status" value="1"/>
</dbReference>
<dbReference type="Gene3D" id="3.80.10.10">
    <property type="entry name" value="Ribonuclease Inhibitor"/>
    <property type="match status" value="1"/>
</dbReference>
<name>A0AAD8HY44_9APIA</name>
<dbReference type="InterPro" id="IPR055357">
    <property type="entry name" value="LRR_At1g61320_AtMIF1"/>
</dbReference>
<dbReference type="SUPFAM" id="SSF52058">
    <property type="entry name" value="L domain-like"/>
    <property type="match status" value="1"/>
</dbReference>